<accession>A0ABX1PQ54</accession>
<organism evidence="1 2">
    <name type="scientific">Aromatoleum anaerobium</name>
    <dbReference type="NCBI Taxonomy" id="182180"/>
    <lineage>
        <taxon>Bacteria</taxon>
        <taxon>Pseudomonadati</taxon>
        <taxon>Pseudomonadota</taxon>
        <taxon>Betaproteobacteria</taxon>
        <taxon>Rhodocyclales</taxon>
        <taxon>Rhodocyclaceae</taxon>
        <taxon>Aromatoleum</taxon>
    </lineage>
</organism>
<proteinExistence type="predicted"/>
<comment type="caution">
    <text evidence="1">The sequence shown here is derived from an EMBL/GenBank/DDBJ whole genome shotgun (WGS) entry which is preliminary data.</text>
</comment>
<name>A0ABX1PQ54_9RHOO</name>
<evidence type="ECO:0008006" key="3">
    <source>
        <dbReference type="Google" id="ProtNLM"/>
    </source>
</evidence>
<sequence length="193" mass="22541">MIPVPNPIPEPAAFDERCRKRGRKWLEKNPGGKRPPDYWSDFRLDLAASFHDRCGYGAMWISSGTVDHFVSCDEDRTQAYEWSNYRYLDGWINSSKNKKRSRDFLDPFEVGDGWFEVDLPSLQLKLTDAVPDAYRARAEYTLRNLPIRDDERLIRQRRAWYQLYEQGKLTLDGLRERAPLIATAVEKKVAAKP</sequence>
<evidence type="ECO:0000313" key="2">
    <source>
        <dbReference type="Proteomes" id="UP000615989"/>
    </source>
</evidence>
<evidence type="ECO:0000313" key="1">
    <source>
        <dbReference type="EMBL" id="NMG25561.1"/>
    </source>
</evidence>
<keyword evidence="2" id="KW-1185">Reference proteome</keyword>
<dbReference type="Proteomes" id="UP000615989">
    <property type="component" value="Unassembled WGS sequence"/>
</dbReference>
<protein>
    <recommendedName>
        <fullName evidence="3">HNH endonuclease</fullName>
    </recommendedName>
</protein>
<dbReference type="RefSeq" id="WP_169118919.1">
    <property type="nucleotide sequence ID" value="NZ_WTVG02000034.1"/>
</dbReference>
<dbReference type="EMBL" id="WTVG01000035">
    <property type="protein sequence ID" value="NMG25561.1"/>
    <property type="molecule type" value="Genomic_DNA"/>
</dbReference>
<reference evidence="1" key="1">
    <citation type="submission" date="2019-12" db="EMBL/GenBank/DDBJ databases">
        <title>Comparative genomics gives insights into the taxonomy of the Azoarcus-Aromatoleum group and reveals separate origins of nif in the plant-associated Azoarcus and non-plant-associated Aromatoleum sub-groups.</title>
        <authorList>
            <person name="Lafos M."/>
            <person name="Maluk M."/>
            <person name="Batista M."/>
            <person name="Junghare M."/>
            <person name="Carmona M."/>
            <person name="Faoro H."/>
            <person name="Cruz L.M."/>
            <person name="Battistoni F."/>
            <person name="De Souza E."/>
            <person name="Pedrosa F."/>
            <person name="Chen W.-M."/>
            <person name="Poole P.S."/>
            <person name="Dixon R.A."/>
            <person name="James E.K."/>
        </authorList>
    </citation>
    <scope>NUCLEOTIDE SEQUENCE</scope>
    <source>
        <strain evidence="1">LuFRes1</strain>
    </source>
</reference>
<gene>
    <name evidence="1" type="ORF">GO606_12675</name>
</gene>